<evidence type="ECO:0000256" key="1">
    <source>
        <dbReference type="SAM" id="MobiDB-lite"/>
    </source>
</evidence>
<reference evidence="2 3" key="1">
    <citation type="journal article" date="2019" name="Commun. Biol.">
        <title>The bagworm genome reveals a unique fibroin gene that provides high tensile strength.</title>
        <authorList>
            <person name="Kono N."/>
            <person name="Nakamura H."/>
            <person name="Ohtoshi R."/>
            <person name="Tomita M."/>
            <person name="Numata K."/>
            <person name="Arakawa K."/>
        </authorList>
    </citation>
    <scope>NUCLEOTIDE SEQUENCE [LARGE SCALE GENOMIC DNA]</scope>
</reference>
<feature type="region of interest" description="Disordered" evidence="1">
    <location>
        <begin position="96"/>
        <end position="142"/>
    </location>
</feature>
<organism evidence="2 3">
    <name type="scientific">Eumeta variegata</name>
    <name type="common">Bagworm moth</name>
    <name type="synonym">Eumeta japonica</name>
    <dbReference type="NCBI Taxonomy" id="151549"/>
    <lineage>
        <taxon>Eukaryota</taxon>
        <taxon>Metazoa</taxon>
        <taxon>Ecdysozoa</taxon>
        <taxon>Arthropoda</taxon>
        <taxon>Hexapoda</taxon>
        <taxon>Insecta</taxon>
        <taxon>Pterygota</taxon>
        <taxon>Neoptera</taxon>
        <taxon>Endopterygota</taxon>
        <taxon>Lepidoptera</taxon>
        <taxon>Glossata</taxon>
        <taxon>Ditrysia</taxon>
        <taxon>Tineoidea</taxon>
        <taxon>Psychidae</taxon>
        <taxon>Oiketicinae</taxon>
        <taxon>Eumeta</taxon>
    </lineage>
</organism>
<dbReference type="Proteomes" id="UP000299102">
    <property type="component" value="Unassembled WGS sequence"/>
</dbReference>
<comment type="caution">
    <text evidence="2">The sequence shown here is derived from an EMBL/GenBank/DDBJ whole genome shotgun (WGS) entry which is preliminary data.</text>
</comment>
<name>A0A4C1WTK7_EUMVA</name>
<evidence type="ECO:0000313" key="2">
    <source>
        <dbReference type="EMBL" id="GBP54836.1"/>
    </source>
</evidence>
<gene>
    <name evidence="2" type="ORF">EVAR_87909_1</name>
</gene>
<protein>
    <submittedName>
        <fullName evidence="2">Uncharacterized protein</fullName>
    </submittedName>
</protein>
<keyword evidence="3" id="KW-1185">Reference proteome</keyword>
<dbReference type="AlphaFoldDB" id="A0A4C1WTK7"/>
<accession>A0A4C1WTK7</accession>
<sequence>MKFGFGIAPIMPLPVPESPSASLGPVLCELNKATDSDGPVLKLGNRSRTASFLDSCRVSTPKQPPKPVALCEILMRWKRFPVKNYSVLSRFDGPGCGSASDRVSELNTSGRTGEGRGVNVGETRSDAEPQPGPSKRLRTSSSNLENHRDYAYWGYHVKNAPLDSTSWVVEKII</sequence>
<proteinExistence type="predicted"/>
<evidence type="ECO:0000313" key="3">
    <source>
        <dbReference type="Proteomes" id="UP000299102"/>
    </source>
</evidence>
<dbReference type="EMBL" id="BGZK01000655">
    <property type="protein sequence ID" value="GBP54836.1"/>
    <property type="molecule type" value="Genomic_DNA"/>
</dbReference>